<keyword evidence="5 8" id="KW-0862">Zinc</keyword>
<dbReference type="FunFam" id="2.10.110.10:FF:000081">
    <property type="entry name" value="Uncharacterized protein, isoform A"/>
    <property type="match status" value="1"/>
</dbReference>
<dbReference type="FunFam" id="2.10.110.10:FF:000005">
    <property type="entry name" value="Testin isoform 1"/>
    <property type="match status" value="1"/>
</dbReference>
<keyword evidence="6 8" id="KW-0440">LIM domain</keyword>
<evidence type="ECO:0000256" key="6">
    <source>
        <dbReference type="ARBA" id="ARBA00023038"/>
    </source>
</evidence>
<evidence type="ECO:0000256" key="4">
    <source>
        <dbReference type="ARBA" id="ARBA00022771"/>
    </source>
</evidence>
<feature type="compositionally biased region" description="Low complexity" evidence="9">
    <location>
        <begin position="134"/>
        <end position="147"/>
    </location>
</feature>
<dbReference type="Pfam" id="PF25076">
    <property type="entry name" value="LIM_FHL2-3_N"/>
    <property type="match status" value="1"/>
</dbReference>
<feature type="region of interest" description="Disordered" evidence="9">
    <location>
        <begin position="401"/>
        <end position="535"/>
    </location>
</feature>
<dbReference type="SUPFAM" id="SSF57716">
    <property type="entry name" value="Glucocorticoid receptor-like (DNA-binding domain)"/>
    <property type="match status" value="2"/>
</dbReference>
<evidence type="ECO:0000256" key="9">
    <source>
        <dbReference type="SAM" id="MobiDB-lite"/>
    </source>
</evidence>
<dbReference type="Gene3D" id="2.10.110.10">
    <property type="entry name" value="Cysteine Rich Protein"/>
    <property type="match status" value="2"/>
</dbReference>
<evidence type="ECO:0000256" key="3">
    <source>
        <dbReference type="ARBA" id="ARBA00022737"/>
    </source>
</evidence>
<dbReference type="GO" id="GO:0030018">
    <property type="term" value="C:Z disc"/>
    <property type="evidence" value="ECO:0007669"/>
    <property type="project" value="TreeGrafter"/>
</dbReference>
<dbReference type="PROSITE" id="PS00478">
    <property type="entry name" value="LIM_DOMAIN_1"/>
    <property type="match status" value="1"/>
</dbReference>
<feature type="domain" description="LIM zinc-binding" evidence="10">
    <location>
        <begin position="1169"/>
        <end position="1230"/>
    </location>
</feature>
<evidence type="ECO:0000256" key="2">
    <source>
        <dbReference type="ARBA" id="ARBA00022723"/>
    </source>
</evidence>
<evidence type="ECO:0000256" key="7">
    <source>
        <dbReference type="ARBA" id="ARBA00023242"/>
    </source>
</evidence>
<dbReference type="VEuPathDB" id="VectorBase:CSON004992"/>
<dbReference type="AlphaFoldDB" id="A0A336MQR8"/>
<sequence length="1248" mass="142016">MDSVLSVLVTTISAMDIIEVLMYFAAHLRGDKLEPPSSEDLEALKSNIKDTISQTPIPENSHLTCTQDGTLFKDQFRVDTDIDVQKLDEINQRVDELSNLVKNSNNDNNSSVDSNCNIGNGNLSSQNKSERSIDINNNNNNNNIDSSTTCVPDKNSINDNVDDDDTAKVQNKNLASNTEDALLASNISASQPFIENASNASQVLIETEKRENESLDSCYESLGTEEASVVDNTRLRPLVREDELRHTIRKRSSVSSTSSHESRLEELQALTSLEQEEQQHIEDYLPIIYPGSPLIDALADSIQTDNEPELETIVEVQSNSPDEQPLDEEITSKRYALDKSPIPNIGIQMSMPWGDVKKDEKAHELFTRAKSSSIEEDEGEQTPEMNENSKKWIETSMIKEEAEAKDGDEPVEEPMITVIREKPLKATNEQRQSVTEKTPEDHQVTEIEQKTNLSTEPEEEPVIIQKRINLIGIQKPDDQKTETNEQSVPDKIETEKDKKHDESSIESPMVRRREKDVNAPKKSGLVTRDSEDYEDSEEASLLHNIKDTKLELDVDSQYLYDPQIREMTNYVKKLTKAKVASIEEDDEDSDVTEYYWQPSGGTSQKPNENRRRSLAEALVVPATDENKGKMTNESITQDFALQREAMEYQEVWKVDNLKLDEESVFNKQHFNSPRASGHRHSIAYESTKYAGHRRDSLAEMMIIPKTLQESGESIDHLVAQLENEALEYQQIWGVDVPKLEERRKSVNVAQLERNKVTGRRSSLFSRNGSIAELLILPRTVEEPIDESVLLQLENEALAYQYAWNLNPEEVGQRSKKNRSSSISMGILARKKRARPSISRRRQSLAEAIIVPKQAAEMVVDDPHLLYLLENEANEYKAAFGLRTPELMERFDEVSDDLENEESKPDYNEWFKRFDDQSTAHIETTFTDDEDEEVADLLKSANSGDVKVQNHIFYTFPNATSPASSLRVDEKPEVKIPSRPTTPADYENYMQKFPDQLSPEIQMDDGRKSPATLETYIEQNRLSPIPHTLRAITPEPSHAPPSMETYLERMRSASPQPQSNPRIEIETTQSQGTQSQASVPTTPRALTPLRTMEHPPSLETYLQRLRISIDHLKEEQELIFSGEYTKAMNKDWHSGHFCCWQCDESLTGQRYVLRDEHPYCIKCYENVFANNCEECSKTIGIDSKDLSYKDKHWHEACFLCNKCRVSLVDKQFGAKAEKIYCGNCYDTQFASRCDGCGEIFRAVPFSYKI</sequence>
<reference evidence="11" key="1">
    <citation type="submission" date="2018-04" db="EMBL/GenBank/DDBJ databases">
        <authorList>
            <person name="Go L.Y."/>
            <person name="Mitchell J.A."/>
        </authorList>
    </citation>
    <scope>NUCLEOTIDE SEQUENCE</scope>
    <source>
        <tissue evidence="11">Whole organism</tissue>
    </source>
</reference>
<feature type="compositionally biased region" description="Basic and acidic residues" evidence="9">
    <location>
        <begin position="475"/>
        <end position="519"/>
    </location>
</feature>
<feature type="compositionally biased region" description="Basic and acidic residues" evidence="9">
    <location>
        <begin position="966"/>
        <end position="975"/>
    </location>
</feature>
<dbReference type="SMART" id="SM00132">
    <property type="entry name" value="LIM"/>
    <property type="match status" value="2"/>
</dbReference>
<feature type="compositionally biased region" description="Acidic residues" evidence="9">
    <location>
        <begin position="582"/>
        <end position="591"/>
    </location>
</feature>
<feature type="region of interest" description="Disordered" evidence="9">
    <location>
        <begin position="1066"/>
        <end position="1089"/>
    </location>
</feature>
<keyword evidence="2 8" id="KW-0479">Metal-binding</keyword>
<feature type="region of interest" description="Disordered" evidence="9">
    <location>
        <begin position="961"/>
        <end position="986"/>
    </location>
</feature>
<feature type="compositionally biased region" description="Polar residues" evidence="9">
    <location>
        <begin position="118"/>
        <end position="127"/>
    </location>
</feature>
<dbReference type="EMBL" id="UFQT01002021">
    <property type="protein sequence ID" value="SSX32430.1"/>
    <property type="molecule type" value="Genomic_DNA"/>
</dbReference>
<dbReference type="InterPro" id="IPR001781">
    <property type="entry name" value="Znf_LIM"/>
</dbReference>
<dbReference type="CDD" id="cd09421">
    <property type="entry name" value="LIM3_LIMPETin"/>
    <property type="match status" value="1"/>
</dbReference>
<comment type="subcellular location">
    <subcellularLocation>
        <location evidence="1">Nucleus</location>
    </subcellularLocation>
</comment>
<dbReference type="GO" id="GO:0008270">
    <property type="term" value="F:zinc ion binding"/>
    <property type="evidence" value="ECO:0007669"/>
    <property type="project" value="UniProtKB-KW"/>
</dbReference>
<dbReference type="PANTHER" id="PTHR24205:SF4">
    <property type="entry name" value="PROTEIN ESPINAS"/>
    <property type="match status" value="1"/>
</dbReference>
<organism evidence="12">
    <name type="scientific">Culicoides sonorensis</name>
    <name type="common">Biting midge</name>
    <dbReference type="NCBI Taxonomy" id="179676"/>
    <lineage>
        <taxon>Eukaryota</taxon>
        <taxon>Metazoa</taxon>
        <taxon>Ecdysozoa</taxon>
        <taxon>Arthropoda</taxon>
        <taxon>Hexapoda</taxon>
        <taxon>Insecta</taxon>
        <taxon>Pterygota</taxon>
        <taxon>Neoptera</taxon>
        <taxon>Endopterygota</taxon>
        <taxon>Diptera</taxon>
        <taxon>Nematocera</taxon>
        <taxon>Chironomoidea</taxon>
        <taxon>Ceratopogonidae</taxon>
        <taxon>Ceratopogoninae</taxon>
        <taxon>Culicoides</taxon>
        <taxon>Monoculicoides</taxon>
    </lineage>
</organism>
<evidence type="ECO:0000256" key="1">
    <source>
        <dbReference type="ARBA" id="ARBA00004123"/>
    </source>
</evidence>
<feature type="region of interest" description="Disordered" evidence="9">
    <location>
        <begin position="101"/>
        <end position="164"/>
    </location>
</feature>
<reference evidence="12" key="2">
    <citation type="submission" date="2018-07" db="EMBL/GenBank/DDBJ databases">
        <authorList>
            <person name="Quirk P.G."/>
            <person name="Krulwich T.A."/>
        </authorList>
    </citation>
    <scope>NUCLEOTIDE SEQUENCE</scope>
</reference>
<dbReference type="GO" id="GO:0003712">
    <property type="term" value="F:transcription coregulator activity"/>
    <property type="evidence" value="ECO:0007669"/>
    <property type="project" value="TreeGrafter"/>
</dbReference>
<feature type="compositionally biased region" description="Low complexity" evidence="9">
    <location>
        <begin position="101"/>
        <end position="117"/>
    </location>
</feature>
<feature type="region of interest" description="Disordered" evidence="9">
    <location>
        <begin position="581"/>
        <end position="611"/>
    </location>
</feature>
<evidence type="ECO:0000313" key="12">
    <source>
        <dbReference type="EMBL" id="SSX32430.1"/>
    </source>
</evidence>
<evidence type="ECO:0000256" key="8">
    <source>
        <dbReference type="PROSITE-ProRule" id="PRU00125"/>
    </source>
</evidence>
<keyword evidence="7" id="KW-0539">Nucleus</keyword>
<dbReference type="CDD" id="cd09417">
    <property type="entry name" value="LIM2_LIMPETin_like"/>
    <property type="match status" value="1"/>
</dbReference>
<dbReference type="InterPro" id="IPR056807">
    <property type="entry name" value="LIM_FHL1/2/3/5_N"/>
</dbReference>
<accession>A0A336MQR8</accession>
<evidence type="ECO:0000313" key="11">
    <source>
        <dbReference type="EMBL" id="SSX12989.1"/>
    </source>
</evidence>
<keyword evidence="4" id="KW-0863">Zinc-finger</keyword>
<keyword evidence="3" id="KW-0677">Repeat</keyword>
<feature type="compositionally biased region" description="Basic and acidic residues" evidence="9">
    <location>
        <begin position="437"/>
        <end position="449"/>
    </location>
</feature>
<proteinExistence type="predicted"/>
<evidence type="ECO:0000256" key="5">
    <source>
        <dbReference type="ARBA" id="ARBA00022833"/>
    </source>
</evidence>
<dbReference type="Pfam" id="PF00412">
    <property type="entry name" value="LIM"/>
    <property type="match status" value="1"/>
</dbReference>
<dbReference type="PANTHER" id="PTHR24205">
    <property type="entry name" value="FOUR AND A HALF LIM DOMAINS PROTEIN"/>
    <property type="match status" value="1"/>
</dbReference>
<dbReference type="GO" id="GO:0005634">
    <property type="term" value="C:nucleus"/>
    <property type="evidence" value="ECO:0007669"/>
    <property type="project" value="UniProtKB-SubCell"/>
</dbReference>
<name>A0A336MQR8_CULSO</name>
<dbReference type="EMBL" id="UFQS01002021">
    <property type="protein sequence ID" value="SSX12989.1"/>
    <property type="molecule type" value="Genomic_DNA"/>
</dbReference>
<protein>
    <submittedName>
        <fullName evidence="12">CSON004992 protein</fullName>
    </submittedName>
</protein>
<evidence type="ECO:0000259" key="10">
    <source>
        <dbReference type="PROSITE" id="PS50023"/>
    </source>
</evidence>
<feature type="compositionally biased region" description="Polar residues" evidence="9">
    <location>
        <begin position="427"/>
        <end position="436"/>
    </location>
</feature>
<gene>
    <name evidence="12" type="primary">CSON004992</name>
</gene>
<dbReference type="PROSITE" id="PS50023">
    <property type="entry name" value="LIM_DOMAIN_2"/>
    <property type="match status" value="1"/>
</dbReference>